<dbReference type="GO" id="GO:0006412">
    <property type="term" value="P:translation"/>
    <property type="evidence" value="ECO:0007669"/>
    <property type="project" value="InterPro"/>
</dbReference>
<proteinExistence type="inferred from homology"/>
<dbReference type="FunCoup" id="J9D988">
    <property type="interactions" value="161"/>
</dbReference>
<reference evidence="7" key="2">
    <citation type="submission" date="2015-07" db="EMBL/GenBank/DDBJ databases">
        <title>Contrasting host-pathogen interactions and genome evolution in two generalist and specialist microsporidian pathogens of mosquitoes.</title>
        <authorList>
            <consortium name="The Broad Institute Genomics Platform"/>
            <consortium name="The Broad Institute Genome Sequencing Center for Infectious Disease"/>
            <person name="Cuomo C.A."/>
            <person name="Sanscrainte N.D."/>
            <person name="Goldberg J.M."/>
            <person name="Heiman D."/>
            <person name="Young S."/>
            <person name="Zeng Q."/>
            <person name="Becnel J.J."/>
            <person name="Birren B.W."/>
        </authorList>
    </citation>
    <scope>NUCLEOTIDE SEQUENCE [LARGE SCALE GENOMIC DNA]</scope>
    <source>
        <strain evidence="7">USNM 41457</strain>
    </source>
</reference>
<evidence type="ECO:0000256" key="2">
    <source>
        <dbReference type="ARBA" id="ARBA00022730"/>
    </source>
</evidence>
<dbReference type="GO" id="GO:0019843">
    <property type="term" value="F:rRNA binding"/>
    <property type="evidence" value="ECO:0007669"/>
    <property type="project" value="UniProtKB-KW"/>
</dbReference>
<dbReference type="GO" id="GO:0022625">
    <property type="term" value="C:cytosolic large ribosomal subunit"/>
    <property type="evidence" value="ECO:0007669"/>
    <property type="project" value="EnsemblFungi"/>
</dbReference>
<evidence type="ECO:0000313" key="6">
    <source>
        <dbReference type="EMBL" id="EJW04044.1"/>
    </source>
</evidence>
<keyword evidence="2" id="KW-0699">rRNA-binding</keyword>
<dbReference type="GO" id="GO:0000027">
    <property type="term" value="P:ribosomal large subunit assembly"/>
    <property type="evidence" value="ECO:0007669"/>
    <property type="project" value="EnsemblFungi"/>
</dbReference>
<dbReference type="STRING" id="1003232.J9D988"/>
<dbReference type="OMA" id="KKAYIRM"/>
<dbReference type="InterPro" id="IPR012677">
    <property type="entry name" value="Nucleotide-bd_a/b_plait_sf"/>
</dbReference>
<dbReference type="HOGENOM" id="CLU_037562_4_0_1"/>
<dbReference type="VEuPathDB" id="MicrosporidiaDB:EDEG_01678"/>
<evidence type="ECO:0000256" key="3">
    <source>
        <dbReference type="ARBA" id="ARBA00022884"/>
    </source>
</evidence>
<dbReference type="FunFam" id="3.30.70.330:FF:000532">
    <property type="entry name" value="50S ribosomal protein L23"/>
    <property type="match status" value="1"/>
</dbReference>
<dbReference type="GO" id="GO:0003735">
    <property type="term" value="F:structural constituent of ribosome"/>
    <property type="evidence" value="ECO:0007669"/>
    <property type="project" value="InterPro"/>
</dbReference>
<name>J9D988_EDHAE</name>
<reference evidence="6 7" key="1">
    <citation type="submission" date="2011-08" db="EMBL/GenBank/DDBJ databases">
        <authorList>
            <person name="Liu Z.J."/>
            <person name="Shi F.L."/>
            <person name="Lu J.Q."/>
            <person name="Li M."/>
            <person name="Wang Z.L."/>
        </authorList>
    </citation>
    <scope>NUCLEOTIDE SEQUENCE [LARGE SCALE GENOMIC DNA]</scope>
    <source>
        <strain evidence="6 7">USNM 41457</strain>
    </source>
</reference>
<dbReference type="SUPFAM" id="SSF54189">
    <property type="entry name" value="Ribosomal proteins S24e, L23 and L15e"/>
    <property type="match status" value="1"/>
</dbReference>
<evidence type="ECO:0000313" key="7">
    <source>
        <dbReference type="Proteomes" id="UP000003163"/>
    </source>
</evidence>
<comment type="caution">
    <text evidence="6">The sequence shown here is derived from an EMBL/GenBank/DDBJ whole genome shotgun (WGS) entry which is preliminary data.</text>
</comment>
<dbReference type="HAMAP" id="MF_01369_A">
    <property type="entry name" value="Ribosomal_uL23_A"/>
    <property type="match status" value="1"/>
</dbReference>
<evidence type="ECO:0000256" key="5">
    <source>
        <dbReference type="ARBA" id="ARBA00023274"/>
    </source>
</evidence>
<keyword evidence="3" id="KW-0694">RNA-binding</keyword>
<accession>J9D988</accession>
<dbReference type="EMBL" id="AFBI03000025">
    <property type="protein sequence ID" value="EJW04044.1"/>
    <property type="molecule type" value="Genomic_DNA"/>
</dbReference>
<comment type="similarity">
    <text evidence="1">Belongs to the universal ribosomal protein uL23 family.</text>
</comment>
<dbReference type="GO" id="GO:0030687">
    <property type="term" value="C:preribosome, large subunit precursor"/>
    <property type="evidence" value="ECO:0007669"/>
    <property type="project" value="EnsemblFungi"/>
</dbReference>
<keyword evidence="7" id="KW-1185">Reference proteome</keyword>
<keyword evidence="5" id="KW-0687">Ribonucleoprotein</keyword>
<dbReference type="InParanoid" id="J9D988"/>
<dbReference type="InterPro" id="IPR012678">
    <property type="entry name" value="Ribosomal_uL23/eL15/eS24_sf"/>
</dbReference>
<dbReference type="PANTHER" id="PTHR11620">
    <property type="entry name" value="60S RIBOSOMAL PROTEIN L23A"/>
    <property type="match status" value="1"/>
</dbReference>
<dbReference type="OrthoDB" id="1267328at2759"/>
<dbReference type="InterPro" id="IPR013025">
    <property type="entry name" value="Ribosomal_uL23-like"/>
</dbReference>
<evidence type="ECO:0000256" key="1">
    <source>
        <dbReference type="ARBA" id="ARBA00006700"/>
    </source>
</evidence>
<evidence type="ECO:0000256" key="4">
    <source>
        <dbReference type="ARBA" id="ARBA00022980"/>
    </source>
</evidence>
<dbReference type="Pfam" id="PF00276">
    <property type="entry name" value="Ribosomal_L23"/>
    <property type="match status" value="1"/>
</dbReference>
<dbReference type="Proteomes" id="UP000003163">
    <property type="component" value="Unassembled WGS sequence"/>
</dbReference>
<sequence length="106" mass="11995">MVQLKQKRKLVKKAIQKPKIKESTDIIKYGLNNENVARQIEENNTLVFICDLKANKPSIRKAFEKLYGSKVLKVNTLITPKGKKKAYIRMKKAGEAANVANKIGIL</sequence>
<gene>
    <name evidence="6" type="ORF">EDEG_01678</name>
</gene>
<protein>
    <recommendedName>
        <fullName evidence="8">50S ribosomal protein L23</fullName>
    </recommendedName>
</protein>
<dbReference type="NCBIfam" id="NF011118">
    <property type="entry name" value="PRK14548.1"/>
    <property type="match status" value="1"/>
</dbReference>
<keyword evidence="4" id="KW-0689">Ribosomal protein</keyword>
<dbReference type="Gene3D" id="3.30.70.330">
    <property type="match status" value="1"/>
</dbReference>
<evidence type="ECO:0008006" key="8">
    <source>
        <dbReference type="Google" id="ProtNLM"/>
    </source>
</evidence>
<organism evidence="6 7">
    <name type="scientific">Edhazardia aedis (strain USNM 41457)</name>
    <name type="common">Microsporidian parasite</name>
    <dbReference type="NCBI Taxonomy" id="1003232"/>
    <lineage>
        <taxon>Eukaryota</taxon>
        <taxon>Fungi</taxon>
        <taxon>Fungi incertae sedis</taxon>
        <taxon>Microsporidia</taxon>
        <taxon>Edhazardia</taxon>
    </lineage>
</organism>
<dbReference type="AlphaFoldDB" id="J9D988"/>